<protein>
    <submittedName>
        <fullName evidence="4">ADP-ribosylglycohydrolase</fullName>
    </submittedName>
</protein>
<organism evidence="4 5">
    <name type="scientific">Lentilactobacillus kisonensis DSM 19906 = JCM 15041</name>
    <dbReference type="NCBI Taxonomy" id="1423766"/>
    <lineage>
        <taxon>Bacteria</taxon>
        <taxon>Bacillati</taxon>
        <taxon>Bacillota</taxon>
        <taxon>Bacilli</taxon>
        <taxon>Lactobacillales</taxon>
        <taxon>Lactobacillaceae</taxon>
        <taxon>Lentilactobacillus</taxon>
    </lineage>
</organism>
<dbReference type="EMBL" id="AZEB01000014">
    <property type="protein sequence ID" value="KRL21545.1"/>
    <property type="molecule type" value="Genomic_DNA"/>
</dbReference>
<keyword evidence="5" id="KW-1185">Reference proteome</keyword>
<sequence length="319" mass="35623">MYSTSYLLFQSVTAVALGDALGVPYERQKRQDLLENPIHAMAGHQESDVPAGTWSDDTSLTIASLVSLTQGYNLYDLMMRYSQWYHFGDYTPFGTMFGIGKTTEAAIKRFDSGIDPQLCGGTSEMANGNGALMRMMPLAFYLMTSPHGYQFNDRVAKIVHDYTATTHRHPRSLIASGILTNVIIRLVYNPNKYAMLRAVKESLDYYRDKTEFADEVALFAQLEDPHFLRQSSNSIKSSPYVVDTLNSVFWCLMNSEQYSIAVTRAVNLGNDADTIGSITSMLASLLFAPVTFPQDWLKALKGRNQIKVAVSSALLSNYF</sequence>
<reference evidence="4 5" key="1">
    <citation type="journal article" date="2015" name="Genome Announc.">
        <title>Expanding the biotechnology potential of lactobacilli through comparative genomics of 213 strains and associated genera.</title>
        <authorList>
            <person name="Sun Z."/>
            <person name="Harris H.M."/>
            <person name="McCann A."/>
            <person name="Guo C."/>
            <person name="Argimon S."/>
            <person name="Zhang W."/>
            <person name="Yang X."/>
            <person name="Jeffery I.B."/>
            <person name="Cooney J.C."/>
            <person name="Kagawa T.F."/>
            <person name="Liu W."/>
            <person name="Song Y."/>
            <person name="Salvetti E."/>
            <person name="Wrobel A."/>
            <person name="Rasinkangas P."/>
            <person name="Parkhill J."/>
            <person name="Rea M.C."/>
            <person name="O'Sullivan O."/>
            <person name="Ritari J."/>
            <person name="Douillard F.P."/>
            <person name="Paul Ross R."/>
            <person name="Yang R."/>
            <person name="Briner A.E."/>
            <person name="Felis G.E."/>
            <person name="de Vos W.M."/>
            <person name="Barrangou R."/>
            <person name="Klaenhammer T.R."/>
            <person name="Caufield P.W."/>
            <person name="Cui Y."/>
            <person name="Zhang H."/>
            <person name="O'Toole P.W."/>
        </authorList>
    </citation>
    <scope>NUCLEOTIDE SEQUENCE [LARGE SCALE GENOMIC DNA]</scope>
    <source>
        <strain evidence="4 5">DSM 19906</strain>
    </source>
</reference>
<proteinExistence type="inferred from homology"/>
<dbReference type="InterPro" id="IPR005502">
    <property type="entry name" value="Ribosyl_crysJ1"/>
</dbReference>
<evidence type="ECO:0000256" key="1">
    <source>
        <dbReference type="ARBA" id="ARBA00010702"/>
    </source>
</evidence>
<feature type="binding site" evidence="3">
    <location>
        <position position="273"/>
    </location>
    <ligand>
        <name>Mg(2+)</name>
        <dbReference type="ChEBI" id="CHEBI:18420"/>
        <label>1</label>
    </ligand>
</feature>
<keyword evidence="3" id="KW-0479">Metal-binding</keyword>
<name>A0A0R1NP58_9LACO</name>
<comment type="cofactor">
    <cofactor evidence="3">
        <name>Mg(2+)</name>
        <dbReference type="ChEBI" id="CHEBI:18420"/>
    </cofactor>
    <text evidence="3">Binds 2 magnesium ions per subunit.</text>
</comment>
<dbReference type="AlphaFoldDB" id="A0A0R1NP58"/>
<comment type="caution">
    <text evidence="4">The sequence shown here is derived from an EMBL/GenBank/DDBJ whole genome shotgun (WGS) entry which is preliminary data.</text>
</comment>
<dbReference type="GO" id="GO:0016787">
    <property type="term" value="F:hydrolase activity"/>
    <property type="evidence" value="ECO:0007669"/>
    <property type="project" value="UniProtKB-KW"/>
</dbReference>
<dbReference type="RefSeq" id="WP_008855518.1">
    <property type="nucleotide sequence ID" value="NZ_AZEB01000014.1"/>
</dbReference>
<dbReference type="PANTHER" id="PTHR16222:SF24">
    <property type="entry name" value="ADP-RIBOSYLHYDROLASE ARH3"/>
    <property type="match status" value="1"/>
</dbReference>
<dbReference type="InterPro" id="IPR050792">
    <property type="entry name" value="ADP-ribosylglycohydrolase"/>
</dbReference>
<dbReference type="PANTHER" id="PTHR16222">
    <property type="entry name" value="ADP-RIBOSYLGLYCOHYDROLASE"/>
    <property type="match status" value="1"/>
</dbReference>
<dbReference type="GO" id="GO:0046872">
    <property type="term" value="F:metal ion binding"/>
    <property type="evidence" value="ECO:0007669"/>
    <property type="project" value="UniProtKB-KW"/>
</dbReference>
<feature type="binding site" evidence="3">
    <location>
        <position position="55"/>
    </location>
    <ligand>
        <name>Mg(2+)</name>
        <dbReference type="ChEBI" id="CHEBI:18420"/>
        <label>1</label>
    </ligand>
</feature>
<feature type="binding site" evidence="3">
    <location>
        <position position="56"/>
    </location>
    <ligand>
        <name>Mg(2+)</name>
        <dbReference type="ChEBI" id="CHEBI:18420"/>
        <label>1</label>
    </ligand>
</feature>
<dbReference type="Pfam" id="PF03747">
    <property type="entry name" value="ADP_ribosyl_GH"/>
    <property type="match status" value="1"/>
</dbReference>
<evidence type="ECO:0000313" key="5">
    <source>
        <dbReference type="Proteomes" id="UP000051439"/>
    </source>
</evidence>
<dbReference type="Gene3D" id="1.10.4080.10">
    <property type="entry name" value="ADP-ribosylation/Crystallin J1"/>
    <property type="match status" value="1"/>
</dbReference>
<feature type="binding site" evidence="3">
    <location>
        <position position="57"/>
    </location>
    <ligand>
        <name>Mg(2+)</name>
        <dbReference type="ChEBI" id="CHEBI:18420"/>
        <label>1</label>
    </ligand>
</feature>
<evidence type="ECO:0000256" key="3">
    <source>
        <dbReference type="PIRSR" id="PIRSR605502-1"/>
    </source>
</evidence>
<comment type="similarity">
    <text evidence="1">Belongs to the ADP-ribosylglycohydrolase family.</text>
</comment>
<evidence type="ECO:0000313" key="4">
    <source>
        <dbReference type="EMBL" id="KRL21545.1"/>
    </source>
</evidence>
<dbReference type="InterPro" id="IPR036705">
    <property type="entry name" value="Ribosyl_crysJ1_sf"/>
</dbReference>
<keyword evidence="3" id="KW-0460">Magnesium</keyword>
<feature type="binding site" evidence="3">
    <location>
        <position position="271"/>
    </location>
    <ligand>
        <name>Mg(2+)</name>
        <dbReference type="ChEBI" id="CHEBI:18420"/>
        <label>1</label>
    </ligand>
</feature>
<dbReference type="SUPFAM" id="SSF101478">
    <property type="entry name" value="ADP-ribosylglycohydrolase"/>
    <property type="match status" value="1"/>
</dbReference>
<feature type="binding site" evidence="3">
    <location>
        <position position="274"/>
    </location>
    <ligand>
        <name>Mg(2+)</name>
        <dbReference type="ChEBI" id="CHEBI:18420"/>
        <label>1</label>
    </ligand>
</feature>
<gene>
    <name evidence="4" type="ORF">FC98_GL000721</name>
</gene>
<dbReference type="Proteomes" id="UP000051439">
    <property type="component" value="Unassembled WGS sequence"/>
</dbReference>
<dbReference type="PATRIC" id="fig|1423766.4.peg.739"/>
<evidence type="ECO:0000256" key="2">
    <source>
        <dbReference type="ARBA" id="ARBA00022801"/>
    </source>
</evidence>
<keyword evidence="2 4" id="KW-0378">Hydrolase</keyword>
<accession>A0A0R1NP58</accession>